<gene>
    <name evidence="1" type="ORF">Vadar_004566</name>
</gene>
<protein>
    <submittedName>
        <fullName evidence="1">Uncharacterized protein</fullName>
    </submittedName>
</protein>
<dbReference type="EMBL" id="CM037158">
    <property type="protein sequence ID" value="KAH7850916.1"/>
    <property type="molecule type" value="Genomic_DNA"/>
</dbReference>
<keyword evidence="2" id="KW-1185">Reference proteome</keyword>
<reference evidence="1 2" key="1">
    <citation type="journal article" date="2021" name="Hortic Res">
        <title>High-quality reference genome and annotation aids understanding of berry development for evergreen blueberry (Vaccinium darrowii).</title>
        <authorList>
            <person name="Yu J."/>
            <person name="Hulse-Kemp A.M."/>
            <person name="Babiker E."/>
            <person name="Staton M."/>
        </authorList>
    </citation>
    <scope>NUCLEOTIDE SEQUENCE [LARGE SCALE GENOMIC DNA]</scope>
    <source>
        <strain evidence="2">cv. NJ 8807/NJ 8810</strain>
        <tissue evidence="1">Young leaf</tissue>
    </source>
</reference>
<comment type="caution">
    <text evidence="1">The sequence shown here is derived from an EMBL/GenBank/DDBJ whole genome shotgun (WGS) entry which is preliminary data.</text>
</comment>
<name>A0ACB7YBM5_9ERIC</name>
<organism evidence="1 2">
    <name type="scientific">Vaccinium darrowii</name>
    <dbReference type="NCBI Taxonomy" id="229202"/>
    <lineage>
        <taxon>Eukaryota</taxon>
        <taxon>Viridiplantae</taxon>
        <taxon>Streptophyta</taxon>
        <taxon>Embryophyta</taxon>
        <taxon>Tracheophyta</taxon>
        <taxon>Spermatophyta</taxon>
        <taxon>Magnoliopsida</taxon>
        <taxon>eudicotyledons</taxon>
        <taxon>Gunneridae</taxon>
        <taxon>Pentapetalae</taxon>
        <taxon>asterids</taxon>
        <taxon>Ericales</taxon>
        <taxon>Ericaceae</taxon>
        <taxon>Vaccinioideae</taxon>
        <taxon>Vaccinieae</taxon>
        <taxon>Vaccinium</taxon>
    </lineage>
</organism>
<evidence type="ECO:0000313" key="2">
    <source>
        <dbReference type="Proteomes" id="UP000828048"/>
    </source>
</evidence>
<sequence>MATTFAVGLISKSQGEKFGPFKNPDLLAFWTPFLLVHLGGPDTITAFALEDNELWKRHAFGLVFQFRAVIYAFFQSYPYKKLWPPTVLMFIAGLIKYSDRTRAIYLASSSRFKESFLTEPDPGPNYVELMDEYTSKIEARLPTKIQMIPETMRVNRIENPKERKKLTDLEVLQQAFKFFETLKGLIADLIFSFRERNQSGDYFLKRTARAAFKIVEVELNFFFEILYTKATVVHDNFGYLLRFLSFSLNVAALVVFHTIKKKEFKKFDIGISYTLLGGTIFLDVIAFLMVLRSDWTAVTLTKLDHPNWVIRFLKEMLRVDRKRWPDDPRKKLKWYSLCKIQQVVWRRWSESLSQYNLIDYCLDPRVEW</sequence>
<proteinExistence type="predicted"/>
<evidence type="ECO:0000313" key="1">
    <source>
        <dbReference type="EMBL" id="KAH7850916.1"/>
    </source>
</evidence>
<dbReference type="Proteomes" id="UP000828048">
    <property type="component" value="Chromosome 8"/>
</dbReference>
<accession>A0ACB7YBM5</accession>